<dbReference type="AlphaFoldDB" id="A0A251V2K0"/>
<dbReference type="Proteomes" id="UP000215914">
    <property type="component" value="Chromosome 4"/>
</dbReference>
<evidence type="ECO:0000259" key="1">
    <source>
        <dbReference type="Pfam" id="PF11721"/>
    </source>
</evidence>
<dbReference type="Gene3D" id="2.60.120.430">
    <property type="entry name" value="Galactose-binding lectin"/>
    <property type="match status" value="1"/>
</dbReference>
<dbReference type="PANTHER" id="PTHR34081:SF1">
    <property type="entry name" value="MALECTIN, LEUCINE-RICH REPEAT DOMAIN, L DOMAIN-LIKE PROTEIN-RELATED"/>
    <property type="match status" value="1"/>
</dbReference>
<sequence length="123" mass="13700">MLETALYTKARTAAISLTYYGLCLMNGNYTVKLHFAEIIFTSPNFPRKRLFDVYVQGELKLKDFDITKEAGGSGRALLKNYTVNVKNNTLKIQLYWAGKGTVETPLQGNYGPIISAISVDPSK</sequence>
<dbReference type="EMBL" id="CM007893">
    <property type="protein sequence ID" value="OTG29529.1"/>
    <property type="molecule type" value="Genomic_DNA"/>
</dbReference>
<evidence type="ECO:0000313" key="2">
    <source>
        <dbReference type="EMBL" id="OTG29529.1"/>
    </source>
</evidence>
<keyword evidence="3" id="KW-1185">Reference proteome</keyword>
<evidence type="ECO:0000313" key="3">
    <source>
        <dbReference type="Proteomes" id="UP000215914"/>
    </source>
</evidence>
<reference evidence="3" key="1">
    <citation type="journal article" date="2017" name="Nature">
        <title>The sunflower genome provides insights into oil metabolism, flowering and Asterid evolution.</title>
        <authorList>
            <person name="Badouin H."/>
            <person name="Gouzy J."/>
            <person name="Grassa C.J."/>
            <person name="Murat F."/>
            <person name="Staton S.E."/>
            <person name="Cottret L."/>
            <person name="Lelandais-Briere C."/>
            <person name="Owens G.L."/>
            <person name="Carrere S."/>
            <person name="Mayjonade B."/>
            <person name="Legrand L."/>
            <person name="Gill N."/>
            <person name="Kane N.C."/>
            <person name="Bowers J.E."/>
            <person name="Hubner S."/>
            <person name="Bellec A."/>
            <person name="Berard A."/>
            <person name="Berges H."/>
            <person name="Blanchet N."/>
            <person name="Boniface M.C."/>
            <person name="Brunel D."/>
            <person name="Catrice O."/>
            <person name="Chaidir N."/>
            <person name="Claudel C."/>
            <person name="Donnadieu C."/>
            <person name="Faraut T."/>
            <person name="Fievet G."/>
            <person name="Helmstetter N."/>
            <person name="King M."/>
            <person name="Knapp S.J."/>
            <person name="Lai Z."/>
            <person name="Le Paslier M.C."/>
            <person name="Lippi Y."/>
            <person name="Lorenzon L."/>
            <person name="Mandel J.R."/>
            <person name="Marage G."/>
            <person name="Marchand G."/>
            <person name="Marquand E."/>
            <person name="Bret-Mestries E."/>
            <person name="Morien E."/>
            <person name="Nambeesan S."/>
            <person name="Nguyen T."/>
            <person name="Pegot-Espagnet P."/>
            <person name="Pouilly N."/>
            <person name="Raftis F."/>
            <person name="Sallet E."/>
            <person name="Schiex T."/>
            <person name="Thomas J."/>
            <person name="Vandecasteele C."/>
            <person name="Vares D."/>
            <person name="Vear F."/>
            <person name="Vautrin S."/>
            <person name="Crespi M."/>
            <person name="Mangin B."/>
            <person name="Burke J.M."/>
            <person name="Salse J."/>
            <person name="Munos S."/>
            <person name="Vincourt P."/>
            <person name="Rieseberg L.H."/>
            <person name="Langlade N.B."/>
        </authorList>
    </citation>
    <scope>NUCLEOTIDE SEQUENCE [LARGE SCALE GENOMIC DNA]</scope>
    <source>
        <strain evidence="3">cv. SF193</strain>
    </source>
</reference>
<dbReference type="PANTHER" id="PTHR34081">
    <property type="entry name" value="MALECTIN DOMAIN-CONTAINING PROTEIN"/>
    <property type="match status" value="1"/>
</dbReference>
<name>A0A251V2K0_HELAN</name>
<feature type="domain" description="Malectin" evidence="1">
    <location>
        <begin position="4"/>
        <end position="117"/>
    </location>
</feature>
<dbReference type="Pfam" id="PF11721">
    <property type="entry name" value="Malectin"/>
    <property type="match status" value="1"/>
</dbReference>
<proteinExistence type="predicted"/>
<gene>
    <name evidence="2" type="ORF">HannXRQ_Chr04g0123261</name>
</gene>
<protein>
    <submittedName>
        <fullName evidence="2">Putative malectin</fullName>
    </submittedName>
</protein>
<accession>A0A251V2K0</accession>
<dbReference type="OMA" id="RFHWASK"/>
<dbReference type="InParanoid" id="A0A251V2K0"/>
<dbReference type="InterPro" id="IPR021720">
    <property type="entry name" value="Malectin_dom"/>
</dbReference>
<organism evidence="2 3">
    <name type="scientific">Helianthus annuus</name>
    <name type="common">Common sunflower</name>
    <dbReference type="NCBI Taxonomy" id="4232"/>
    <lineage>
        <taxon>Eukaryota</taxon>
        <taxon>Viridiplantae</taxon>
        <taxon>Streptophyta</taxon>
        <taxon>Embryophyta</taxon>
        <taxon>Tracheophyta</taxon>
        <taxon>Spermatophyta</taxon>
        <taxon>Magnoliopsida</taxon>
        <taxon>eudicotyledons</taxon>
        <taxon>Gunneridae</taxon>
        <taxon>Pentapetalae</taxon>
        <taxon>asterids</taxon>
        <taxon>campanulids</taxon>
        <taxon>Asterales</taxon>
        <taxon>Asteraceae</taxon>
        <taxon>Asteroideae</taxon>
        <taxon>Heliantheae alliance</taxon>
        <taxon>Heliantheae</taxon>
        <taxon>Helianthus</taxon>
    </lineage>
</organism>